<sequence length="152" mass="17294">MTENRVLKNKTVYLHTFDNLNRNNGLLATVVNLSNRQLNATEKLVLSKVLNYAVTHPSIPKLDIISSVEKISQCLPTHEKEQYRVLCKLELEKTNQIEQNISKEEIKALKTLKNDDSITILPADKGNATVIMDKIQYEDKITDLITNGPYTK</sequence>
<dbReference type="RefSeq" id="XP_028139009.1">
    <property type="nucleotide sequence ID" value="XM_028283208.1"/>
</dbReference>
<dbReference type="InParanoid" id="A0A6P7FRM3"/>
<organism evidence="1">
    <name type="scientific">Diabrotica virgifera virgifera</name>
    <name type="common">western corn rootworm</name>
    <dbReference type="NCBI Taxonomy" id="50390"/>
    <lineage>
        <taxon>Eukaryota</taxon>
        <taxon>Metazoa</taxon>
        <taxon>Ecdysozoa</taxon>
        <taxon>Arthropoda</taxon>
        <taxon>Hexapoda</taxon>
        <taxon>Insecta</taxon>
        <taxon>Pterygota</taxon>
        <taxon>Neoptera</taxon>
        <taxon>Endopterygota</taxon>
        <taxon>Coleoptera</taxon>
        <taxon>Polyphaga</taxon>
        <taxon>Cucujiformia</taxon>
        <taxon>Chrysomeloidea</taxon>
        <taxon>Chrysomelidae</taxon>
        <taxon>Galerucinae</taxon>
        <taxon>Diabroticina</taxon>
        <taxon>Diabroticites</taxon>
        <taxon>Diabrotica</taxon>
    </lineage>
</organism>
<evidence type="ECO:0000313" key="1">
    <source>
        <dbReference type="RefSeq" id="XP_028139009.1"/>
    </source>
</evidence>
<gene>
    <name evidence="1" type="primary">LOC114333345</name>
</gene>
<proteinExistence type="predicted"/>
<dbReference type="AlphaFoldDB" id="A0A6P7FRM3"/>
<reference evidence="1" key="1">
    <citation type="submission" date="2025-08" db="UniProtKB">
        <authorList>
            <consortium name="RefSeq"/>
        </authorList>
    </citation>
    <scope>IDENTIFICATION</scope>
    <source>
        <tissue evidence="1">Whole insect</tissue>
    </source>
</reference>
<accession>A0A6P7FRM3</accession>
<protein>
    <submittedName>
        <fullName evidence="1">Uncharacterized protein LOC114333345</fullName>
    </submittedName>
</protein>
<name>A0A6P7FRM3_DIAVI</name>